<organism evidence="2 3">
    <name type="scientific">Pseudomonas cuatrocienegasensis</name>
    <dbReference type="NCBI Taxonomy" id="543360"/>
    <lineage>
        <taxon>Bacteria</taxon>
        <taxon>Pseudomonadati</taxon>
        <taxon>Pseudomonadota</taxon>
        <taxon>Gammaproteobacteria</taxon>
        <taxon>Pseudomonadales</taxon>
        <taxon>Pseudomonadaceae</taxon>
        <taxon>Pseudomonas</taxon>
    </lineage>
</organism>
<sequence length="110" mass="12212">MAERLDSLPARAAKQARAYLIDIFNHAVTKGLCVDNPAACTIARIEKKRKRHTVNAIDLALITAQRRADILSMKFEDVRDGHLYVIQQKTATLRPSTRSTSAVNLELPSA</sequence>
<dbReference type="Gene3D" id="1.10.443.10">
    <property type="entry name" value="Intergrase catalytic core"/>
    <property type="match status" value="1"/>
</dbReference>
<evidence type="ECO:0000313" key="2">
    <source>
        <dbReference type="EMBL" id="SER42550.1"/>
    </source>
</evidence>
<name>A0ABY1BR57_9PSED</name>
<dbReference type="Proteomes" id="UP000198512">
    <property type="component" value="Unassembled WGS sequence"/>
</dbReference>
<dbReference type="InterPro" id="IPR013762">
    <property type="entry name" value="Integrase-like_cat_sf"/>
</dbReference>
<gene>
    <name evidence="2" type="ORF">SAMN05216600_1292</name>
</gene>
<protein>
    <recommendedName>
        <fullName evidence="4">Phage integrase family protein</fullName>
    </recommendedName>
</protein>
<dbReference type="EMBL" id="FOFP01000029">
    <property type="protein sequence ID" value="SER42550.1"/>
    <property type="molecule type" value="Genomic_DNA"/>
</dbReference>
<dbReference type="InterPro" id="IPR011010">
    <property type="entry name" value="DNA_brk_join_enz"/>
</dbReference>
<evidence type="ECO:0000256" key="1">
    <source>
        <dbReference type="ARBA" id="ARBA00023172"/>
    </source>
</evidence>
<evidence type="ECO:0008006" key="4">
    <source>
        <dbReference type="Google" id="ProtNLM"/>
    </source>
</evidence>
<evidence type="ECO:0000313" key="3">
    <source>
        <dbReference type="Proteomes" id="UP000198512"/>
    </source>
</evidence>
<accession>A0ABY1BR57</accession>
<keyword evidence="3" id="KW-1185">Reference proteome</keyword>
<proteinExistence type="predicted"/>
<dbReference type="SUPFAM" id="SSF56349">
    <property type="entry name" value="DNA breaking-rejoining enzymes"/>
    <property type="match status" value="1"/>
</dbReference>
<reference evidence="2 3" key="1">
    <citation type="submission" date="2016-10" db="EMBL/GenBank/DDBJ databases">
        <authorList>
            <person name="Varghese N."/>
            <person name="Submissions S."/>
        </authorList>
    </citation>
    <scope>NUCLEOTIDE SEQUENCE [LARGE SCALE GENOMIC DNA]</scope>
    <source>
        <strain evidence="2 3">CIP 109853</strain>
    </source>
</reference>
<comment type="caution">
    <text evidence="2">The sequence shown here is derived from an EMBL/GenBank/DDBJ whole genome shotgun (WGS) entry which is preliminary data.</text>
</comment>
<keyword evidence="1" id="KW-0233">DNA recombination</keyword>